<evidence type="ECO:0000256" key="11">
    <source>
        <dbReference type="ARBA" id="ARBA00053423"/>
    </source>
</evidence>
<keyword evidence="19" id="KW-1185">Reference proteome</keyword>
<keyword evidence="7 14" id="KW-0863">Zinc-finger</keyword>
<dbReference type="SMART" id="SM00271">
    <property type="entry name" value="DnaJ"/>
    <property type="match status" value="1"/>
</dbReference>
<dbReference type="OrthoDB" id="9779889at2"/>
<proteinExistence type="inferred from homology"/>
<dbReference type="SUPFAM" id="SSF46565">
    <property type="entry name" value="Chaperone J-domain"/>
    <property type="match status" value="1"/>
</dbReference>
<comment type="subunit">
    <text evidence="2 14">Homodimer.</text>
</comment>
<dbReference type="PANTHER" id="PTHR43096">
    <property type="entry name" value="DNAJ HOMOLOG 1, MITOCHONDRIAL-RELATED"/>
    <property type="match status" value="1"/>
</dbReference>
<dbReference type="InterPro" id="IPR001623">
    <property type="entry name" value="DnaJ_domain"/>
</dbReference>
<comment type="domain">
    <text evidence="14">The J domain is necessary and sufficient to stimulate DnaK ATPase activity. Zinc center 1 plays an important role in the autonomous, DnaK-independent chaperone activity of DnaJ. Zinc center 2 is essential for interaction with DnaK and for DnaJ activity.</text>
</comment>
<dbReference type="Proteomes" id="UP000187485">
    <property type="component" value="Unassembled WGS sequence"/>
</dbReference>
<dbReference type="Gene3D" id="2.60.260.20">
    <property type="entry name" value="Urease metallochaperone UreE, N-terminal domain"/>
    <property type="match status" value="2"/>
</dbReference>
<sequence length="382" mass="41810">MKRDYYEVLGVAKNATPEEIKKAYRKLARKYHPDVNKDDPNAAEKFKEINEAYEVLSDPEKRARYDQFGHAGVDGNFAGQGGFSGGAGINFEDIFGSFGGFGDLFDMVFGGGRKSRPGPVPGDDLEAVLELTLEEAVFGGEKEIKVTRTETCSHCHGNGAEPGTPIITCPTCQGRGQIHQEVKTLFGRMVRSQVCSTCRGEGKIPKTPCRECGGSGLVRKSRSLTVKIPPGIDHGHRLRIAGGGEAGRYGGPPGDLFVYIKIKPHKLFKREDIHLKLEKEITFVQAALGAKVEIPTIDGGTEILEIPEGTQTGTVFTLKGKGVPVVNGSGRGNLYVAVKVVTPTKLTERQKQLLREFEEISKQKKEETLKEKFNKFKNKFAL</sequence>
<feature type="domain" description="CR-type" evidence="17">
    <location>
        <begin position="139"/>
        <end position="221"/>
    </location>
</feature>
<dbReference type="AlphaFoldDB" id="A0A1L8CT08"/>
<dbReference type="NCBIfam" id="TIGR02349">
    <property type="entry name" value="DnaJ_bact"/>
    <property type="match status" value="1"/>
</dbReference>
<accession>A0A1L8CT08</accession>
<feature type="binding site" evidence="14">
    <location>
        <position position="169"/>
    </location>
    <ligand>
        <name>Zn(2+)</name>
        <dbReference type="ChEBI" id="CHEBI:29105"/>
        <label>2</label>
    </ligand>
</feature>
<dbReference type="STRING" id="870242.cpu_05530"/>
<evidence type="ECO:0000256" key="14">
    <source>
        <dbReference type="HAMAP-Rule" id="MF_01152"/>
    </source>
</evidence>
<dbReference type="Pfam" id="PF00684">
    <property type="entry name" value="DnaJ_CXXCXGXG"/>
    <property type="match status" value="1"/>
</dbReference>
<evidence type="ECO:0000256" key="9">
    <source>
        <dbReference type="ARBA" id="ARBA00023016"/>
    </source>
</evidence>
<feature type="binding site" evidence="14">
    <location>
        <position position="155"/>
    </location>
    <ligand>
        <name>Zn(2+)</name>
        <dbReference type="ChEBI" id="CHEBI:29105"/>
        <label>1</label>
    </ligand>
</feature>
<comment type="subcellular location">
    <subcellularLocation>
        <location evidence="1 14">Cytoplasm</location>
    </subcellularLocation>
</comment>
<feature type="repeat" description="CXXCXGXG motif" evidence="14">
    <location>
        <begin position="209"/>
        <end position="216"/>
    </location>
</feature>
<dbReference type="HAMAP" id="MF_01152">
    <property type="entry name" value="DnaJ"/>
    <property type="match status" value="1"/>
</dbReference>
<feature type="binding site" evidence="14">
    <location>
        <position position="209"/>
    </location>
    <ligand>
        <name>Zn(2+)</name>
        <dbReference type="ChEBI" id="CHEBI:29105"/>
        <label>1</label>
    </ligand>
</feature>
<keyword evidence="4 14" id="KW-0235">DNA replication</keyword>
<dbReference type="Pfam" id="PF01556">
    <property type="entry name" value="DnaJ_C"/>
    <property type="match status" value="1"/>
</dbReference>
<feature type="zinc finger region" description="CR-type" evidence="15">
    <location>
        <begin position="139"/>
        <end position="221"/>
    </location>
</feature>
<dbReference type="InterPro" id="IPR008971">
    <property type="entry name" value="HSP40/DnaJ_pept-bd"/>
</dbReference>
<comment type="similarity">
    <text evidence="12 14">Belongs to the DnaJ family.</text>
</comment>
<dbReference type="SUPFAM" id="SSF49493">
    <property type="entry name" value="HSP40/DnaJ peptide-binding domain"/>
    <property type="match status" value="2"/>
</dbReference>
<dbReference type="PANTHER" id="PTHR43096:SF52">
    <property type="entry name" value="DNAJ HOMOLOG 1, MITOCHONDRIAL-RELATED"/>
    <property type="match status" value="1"/>
</dbReference>
<dbReference type="Gene3D" id="1.10.287.110">
    <property type="entry name" value="DnaJ domain"/>
    <property type="match status" value="1"/>
</dbReference>
<evidence type="ECO:0000256" key="4">
    <source>
        <dbReference type="ARBA" id="ARBA00022705"/>
    </source>
</evidence>
<evidence type="ECO:0000256" key="7">
    <source>
        <dbReference type="ARBA" id="ARBA00022771"/>
    </source>
</evidence>
<dbReference type="CDD" id="cd10719">
    <property type="entry name" value="DnaJ_zf"/>
    <property type="match status" value="1"/>
</dbReference>
<dbReference type="NCBIfam" id="NF008035">
    <property type="entry name" value="PRK10767.1"/>
    <property type="match status" value="1"/>
</dbReference>
<dbReference type="InterPro" id="IPR012724">
    <property type="entry name" value="DnaJ"/>
</dbReference>
<dbReference type="InterPro" id="IPR001305">
    <property type="entry name" value="HSP_DnaJ_Cys-rich_dom"/>
</dbReference>
<organism evidence="18 19">
    <name type="scientific">Carboxydothermus pertinax</name>
    <dbReference type="NCBI Taxonomy" id="870242"/>
    <lineage>
        <taxon>Bacteria</taxon>
        <taxon>Bacillati</taxon>
        <taxon>Bacillota</taxon>
        <taxon>Clostridia</taxon>
        <taxon>Thermoanaerobacterales</taxon>
        <taxon>Thermoanaerobacteraceae</taxon>
        <taxon>Carboxydothermus</taxon>
    </lineage>
</organism>
<keyword evidence="5 14" id="KW-0479">Metal-binding</keyword>
<evidence type="ECO:0000256" key="1">
    <source>
        <dbReference type="ARBA" id="ARBA00004496"/>
    </source>
</evidence>
<evidence type="ECO:0000256" key="15">
    <source>
        <dbReference type="PROSITE-ProRule" id="PRU00546"/>
    </source>
</evidence>
<dbReference type="Gene3D" id="2.10.230.10">
    <property type="entry name" value="Heat shock protein DnaJ, cysteine-rich domain"/>
    <property type="match status" value="1"/>
</dbReference>
<protein>
    <recommendedName>
        <fullName evidence="13 14">Chaperone protein DnaJ</fullName>
    </recommendedName>
</protein>
<keyword evidence="9 14" id="KW-0346">Stress response</keyword>
<feature type="repeat" description="CXXCXGXG motif" evidence="14">
    <location>
        <begin position="152"/>
        <end position="159"/>
    </location>
</feature>
<keyword evidence="8 14" id="KW-0862">Zinc</keyword>
<evidence type="ECO:0000313" key="19">
    <source>
        <dbReference type="Proteomes" id="UP000187485"/>
    </source>
</evidence>
<dbReference type="CDD" id="cd10747">
    <property type="entry name" value="DnaJ_C"/>
    <property type="match status" value="1"/>
</dbReference>
<feature type="binding site" evidence="14">
    <location>
        <position position="212"/>
    </location>
    <ligand>
        <name>Zn(2+)</name>
        <dbReference type="ChEBI" id="CHEBI:29105"/>
        <label>1</label>
    </ligand>
</feature>
<dbReference type="CDD" id="cd06257">
    <property type="entry name" value="DnaJ"/>
    <property type="match status" value="1"/>
</dbReference>
<dbReference type="InterPro" id="IPR018253">
    <property type="entry name" value="DnaJ_domain_CS"/>
</dbReference>
<dbReference type="SUPFAM" id="SSF57938">
    <property type="entry name" value="DnaJ/Hsp40 cysteine-rich domain"/>
    <property type="match status" value="1"/>
</dbReference>
<dbReference type="GO" id="GO:0009408">
    <property type="term" value="P:response to heat"/>
    <property type="evidence" value="ECO:0007669"/>
    <property type="project" value="InterPro"/>
</dbReference>
<evidence type="ECO:0000256" key="10">
    <source>
        <dbReference type="ARBA" id="ARBA00023186"/>
    </source>
</evidence>
<evidence type="ECO:0000256" key="5">
    <source>
        <dbReference type="ARBA" id="ARBA00022723"/>
    </source>
</evidence>
<dbReference type="FunFam" id="2.60.260.20:FF:000004">
    <property type="entry name" value="Molecular chaperone DnaJ"/>
    <property type="match status" value="1"/>
</dbReference>
<keyword evidence="6 14" id="KW-0677">Repeat</keyword>
<dbReference type="GO" id="GO:0005737">
    <property type="term" value="C:cytoplasm"/>
    <property type="evidence" value="ECO:0007669"/>
    <property type="project" value="UniProtKB-SubCell"/>
</dbReference>
<evidence type="ECO:0000256" key="13">
    <source>
        <dbReference type="ARBA" id="ARBA00067609"/>
    </source>
</evidence>
<evidence type="ECO:0000256" key="8">
    <source>
        <dbReference type="ARBA" id="ARBA00022833"/>
    </source>
</evidence>
<dbReference type="InterPro" id="IPR036410">
    <property type="entry name" value="HSP_DnaJ_Cys-rich_dom_sf"/>
</dbReference>
<comment type="function">
    <text evidence="11 14">Participates actively in the response to hyperosmotic and heat shock by preventing the aggregation of stress-denatured proteins and by disaggregating proteins, also in an autonomous, DnaK-independent fashion. Unfolded proteins bind initially to DnaJ; upon interaction with the DnaJ-bound protein, DnaK hydrolyzes its bound ATP, resulting in the formation of a stable complex. GrpE releases ADP from DnaK; ATP binding to DnaK triggers the release of the substrate protein, thus completing the reaction cycle. Several rounds of ATP-dependent interactions between DnaJ, DnaK and GrpE are required for fully efficient folding. Also involved, together with DnaK and GrpE, in the DNA replication of plasmids through activation of initiation proteins.</text>
</comment>
<dbReference type="PROSITE" id="PS00636">
    <property type="entry name" value="DNAJ_1"/>
    <property type="match status" value="1"/>
</dbReference>
<evidence type="ECO:0000256" key="3">
    <source>
        <dbReference type="ARBA" id="ARBA00022490"/>
    </source>
</evidence>
<feature type="binding site" evidence="14">
    <location>
        <position position="152"/>
    </location>
    <ligand>
        <name>Zn(2+)</name>
        <dbReference type="ChEBI" id="CHEBI:29105"/>
        <label>1</label>
    </ligand>
</feature>
<reference evidence="19" key="1">
    <citation type="submission" date="2016-12" db="EMBL/GenBank/DDBJ databases">
        <title>Draft Genome Sequences od Carboxydothermus pertinax and islandicus, Hydrogenogenic Carboxydotrophic Bacteria.</title>
        <authorList>
            <person name="Fukuyama Y."/>
            <person name="Ohmae K."/>
            <person name="Yoneda Y."/>
            <person name="Yoshida T."/>
            <person name="Sako Y."/>
        </authorList>
    </citation>
    <scope>NUCLEOTIDE SEQUENCE [LARGE SCALE GENOMIC DNA]</scope>
    <source>
        <strain evidence="19">Ug1</strain>
    </source>
</reference>
<dbReference type="GO" id="GO:0005524">
    <property type="term" value="F:ATP binding"/>
    <property type="evidence" value="ECO:0007669"/>
    <property type="project" value="InterPro"/>
</dbReference>
<feature type="repeat" description="CXXCXGXG motif" evidence="14">
    <location>
        <begin position="195"/>
        <end position="202"/>
    </location>
</feature>
<dbReference type="GO" id="GO:0042026">
    <property type="term" value="P:protein refolding"/>
    <property type="evidence" value="ECO:0007669"/>
    <property type="project" value="TreeGrafter"/>
</dbReference>
<dbReference type="FunFam" id="2.10.230.10:FF:000002">
    <property type="entry name" value="Molecular chaperone DnaJ"/>
    <property type="match status" value="1"/>
</dbReference>
<keyword evidence="3 14" id="KW-0963">Cytoplasm</keyword>
<dbReference type="GO" id="GO:0031072">
    <property type="term" value="F:heat shock protein binding"/>
    <property type="evidence" value="ECO:0007669"/>
    <property type="project" value="InterPro"/>
</dbReference>
<dbReference type="InterPro" id="IPR002939">
    <property type="entry name" value="DnaJ_C"/>
</dbReference>
<dbReference type="Pfam" id="PF00226">
    <property type="entry name" value="DnaJ"/>
    <property type="match status" value="1"/>
</dbReference>
<feature type="repeat" description="CXXCXGXG motif" evidence="14">
    <location>
        <begin position="169"/>
        <end position="176"/>
    </location>
</feature>
<dbReference type="InterPro" id="IPR036869">
    <property type="entry name" value="J_dom_sf"/>
</dbReference>
<dbReference type="GO" id="GO:0006260">
    <property type="term" value="P:DNA replication"/>
    <property type="evidence" value="ECO:0007669"/>
    <property type="project" value="UniProtKB-KW"/>
</dbReference>
<feature type="domain" description="J" evidence="16">
    <location>
        <begin position="4"/>
        <end position="69"/>
    </location>
</feature>
<dbReference type="PROSITE" id="PS51188">
    <property type="entry name" value="ZF_CR"/>
    <property type="match status" value="1"/>
</dbReference>
<evidence type="ECO:0000259" key="16">
    <source>
        <dbReference type="PROSITE" id="PS50076"/>
    </source>
</evidence>
<dbReference type="GO" id="GO:0051082">
    <property type="term" value="F:unfolded protein binding"/>
    <property type="evidence" value="ECO:0007669"/>
    <property type="project" value="UniProtKB-UniRule"/>
</dbReference>
<keyword evidence="10 14" id="KW-0143">Chaperone</keyword>
<dbReference type="GO" id="GO:0008270">
    <property type="term" value="F:zinc ion binding"/>
    <property type="evidence" value="ECO:0007669"/>
    <property type="project" value="UniProtKB-UniRule"/>
</dbReference>
<feature type="binding site" evidence="14">
    <location>
        <position position="198"/>
    </location>
    <ligand>
        <name>Zn(2+)</name>
        <dbReference type="ChEBI" id="CHEBI:29105"/>
        <label>2</label>
    </ligand>
</feature>
<comment type="cofactor">
    <cofactor evidence="14">
        <name>Zn(2+)</name>
        <dbReference type="ChEBI" id="CHEBI:29105"/>
    </cofactor>
    <text evidence="14">Binds 2 Zn(2+) ions per monomer.</text>
</comment>
<name>A0A1L8CT08_9THEO</name>
<evidence type="ECO:0000256" key="12">
    <source>
        <dbReference type="ARBA" id="ARBA00061004"/>
    </source>
</evidence>
<dbReference type="PROSITE" id="PS50076">
    <property type="entry name" value="DNAJ_2"/>
    <property type="match status" value="1"/>
</dbReference>
<dbReference type="RefSeq" id="WP_075858486.1">
    <property type="nucleotide sequence ID" value="NZ_BDJK01000008.1"/>
</dbReference>
<evidence type="ECO:0000259" key="17">
    <source>
        <dbReference type="PROSITE" id="PS51188"/>
    </source>
</evidence>
<evidence type="ECO:0000256" key="6">
    <source>
        <dbReference type="ARBA" id="ARBA00022737"/>
    </source>
</evidence>
<comment type="caution">
    <text evidence="18">The sequence shown here is derived from an EMBL/GenBank/DDBJ whole genome shotgun (WGS) entry which is preliminary data.</text>
</comment>
<gene>
    <name evidence="14" type="primary">dnaJ</name>
    <name evidence="18" type="ORF">cpu_05530</name>
</gene>
<dbReference type="PRINTS" id="PR00625">
    <property type="entry name" value="JDOMAIN"/>
</dbReference>
<feature type="binding site" evidence="14">
    <location>
        <position position="195"/>
    </location>
    <ligand>
        <name>Zn(2+)</name>
        <dbReference type="ChEBI" id="CHEBI:29105"/>
        <label>2</label>
    </ligand>
</feature>
<evidence type="ECO:0000313" key="18">
    <source>
        <dbReference type="EMBL" id="GAV22043.1"/>
    </source>
</evidence>
<dbReference type="FunFam" id="1.10.287.110:FF:000034">
    <property type="entry name" value="Chaperone protein DnaJ"/>
    <property type="match status" value="1"/>
</dbReference>
<evidence type="ECO:0000256" key="2">
    <source>
        <dbReference type="ARBA" id="ARBA00011738"/>
    </source>
</evidence>
<feature type="binding site" evidence="14">
    <location>
        <position position="172"/>
    </location>
    <ligand>
        <name>Zn(2+)</name>
        <dbReference type="ChEBI" id="CHEBI:29105"/>
        <label>2</label>
    </ligand>
</feature>
<dbReference type="EMBL" id="BDJK01000008">
    <property type="protein sequence ID" value="GAV22043.1"/>
    <property type="molecule type" value="Genomic_DNA"/>
</dbReference>